<dbReference type="InterPro" id="IPR000792">
    <property type="entry name" value="Tscrpt_reg_LuxR_C"/>
</dbReference>
<name>A0A3B0SN38_9ZZZZ</name>
<dbReference type="Pfam" id="PF03472">
    <property type="entry name" value="Autoind_bind"/>
    <property type="match status" value="1"/>
</dbReference>
<feature type="domain" description="HTH luxR-type" evidence="4">
    <location>
        <begin position="185"/>
        <end position="250"/>
    </location>
</feature>
<sequence length="256" mass="28567">MDRINQFSKEIAGATTIDDALDLLRGAVMEMGFSSATYLYAPRPKLNDGSMKLPMVMQISPKSVSLNHLYKTRHFYRCDPIFQACMETSMPIIWSCLYQPRSGALKWGNSGFVSEFRNTLIRMRTPHGIAVPIHLPHDGIALVGMVSDAPVDEFRRSAPACRDTAMLLAHYFHDHVTSILKTQLGPKNEDRLTGRELECLTWAAKGKTSQETADILELAEITVRFHLSNAARKLSTVNRVQTVAKAISKGLIGDLY</sequence>
<evidence type="ECO:0000259" key="4">
    <source>
        <dbReference type="PROSITE" id="PS50043"/>
    </source>
</evidence>
<keyword evidence="2" id="KW-0238">DNA-binding</keyword>
<accession>A0A3B0SN38</accession>
<dbReference type="InterPro" id="IPR036388">
    <property type="entry name" value="WH-like_DNA-bd_sf"/>
</dbReference>
<dbReference type="GO" id="GO:0003677">
    <property type="term" value="F:DNA binding"/>
    <property type="evidence" value="ECO:0007669"/>
    <property type="project" value="UniProtKB-KW"/>
</dbReference>
<dbReference type="SMART" id="SM00421">
    <property type="entry name" value="HTH_LUXR"/>
    <property type="match status" value="1"/>
</dbReference>
<reference evidence="5" key="1">
    <citation type="submission" date="2018-06" db="EMBL/GenBank/DDBJ databases">
        <authorList>
            <person name="Zhirakovskaya E."/>
        </authorList>
    </citation>
    <scope>NUCLEOTIDE SEQUENCE</scope>
</reference>
<protein>
    <submittedName>
        <fullName evidence="5">Transcriptional activator protein LuxR</fullName>
    </submittedName>
</protein>
<dbReference type="CDD" id="cd06170">
    <property type="entry name" value="LuxR_C_like"/>
    <property type="match status" value="1"/>
</dbReference>
<dbReference type="Gene3D" id="3.30.450.80">
    <property type="entry name" value="Transcription factor LuxR-like, autoinducer-binding domain"/>
    <property type="match status" value="1"/>
</dbReference>
<dbReference type="GO" id="GO:0006355">
    <property type="term" value="P:regulation of DNA-templated transcription"/>
    <property type="evidence" value="ECO:0007669"/>
    <property type="project" value="InterPro"/>
</dbReference>
<dbReference type="SUPFAM" id="SSF75516">
    <property type="entry name" value="Pheromone-binding domain of LuxR-like quorum-sensing transcription factors"/>
    <property type="match status" value="1"/>
</dbReference>
<gene>
    <name evidence="5" type="ORF">MNBD_ALPHA01-291</name>
</gene>
<dbReference type="PRINTS" id="PR00038">
    <property type="entry name" value="HTHLUXR"/>
</dbReference>
<dbReference type="SUPFAM" id="SSF46894">
    <property type="entry name" value="C-terminal effector domain of the bipartite response regulators"/>
    <property type="match status" value="1"/>
</dbReference>
<keyword evidence="1" id="KW-0805">Transcription regulation</keyword>
<dbReference type="InterPro" id="IPR016032">
    <property type="entry name" value="Sig_transdc_resp-reg_C-effctor"/>
</dbReference>
<evidence type="ECO:0000256" key="3">
    <source>
        <dbReference type="ARBA" id="ARBA00023163"/>
    </source>
</evidence>
<dbReference type="Gene3D" id="1.10.10.10">
    <property type="entry name" value="Winged helix-like DNA-binding domain superfamily/Winged helix DNA-binding domain"/>
    <property type="match status" value="1"/>
</dbReference>
<keyword evidence="3" id="KW-0804">Transcription</keyword>
<dbReference type="PROSITE" id="PS50043">
    <property type="entry name" value="HTH_LUXR_2"/>
    <property type="match status" value="1"/>
</dbReference>
<evidence type="ECO:0000256" key="1">
    <source>
        <dbReference type="ARBA" id="ARBA00023015"/>
    </source>
</evidence>
<dbReference type="EMBL" id="UOEJ01000092">
    <property type="protein sequence ID" value="VAV97823.1"/>
    <property type="molecule type" value="Genomic_DNA"/>
</dbReference>
<evidence type="ECO:0000313" key="5">
    <source>
        <dbReference type="EMBL" id="VAV97823.1"/>
    </source>
</evidence>
<organism evidence="5">
    <name type="scientific">hydrothermal vent metagenome</name>
    <dbReference type="NCBI Taxonomy" id="652676"/>
    <lineage>
        <taxon>unclassified sequences</taxon>
        <taxon>metagenomes</taxon>
        <taxon>ecological metagenomes</taxon>
    </lineage>
</organism>
<dbReference type="InterPro" id="IPR036693">
    <property type="entry name" value="TF_LuxR_autoind-bd_dom_sf"/>
</dbReference>
<dbReference type="Pfam" id="PF00196">
    <property type="entry name" value="GerE"/>
    <property type="match status" value="1"/>
</dbReference>
<dbReference type="AlphaFoldDB" id="A0A3B0SN38"/>
<evidence type="ECO:0000256" key="2">
    <source>
        <dbReference type="ARBA" id="ARBA00023125"/>
    </source>
</evidence>
<dbReference type="PANTHER" id="PTHR44688">
    <property type="entry name" value="DNA-BINDING TRANSCRIPTIONAL ACTIVATOR DEVR_DOSR"/>
    <property type="match status" value="1"/>
</dbReference>
<proteinExistence type="predicted"/>
<dbReference type="InterPro" id="IPR005143">
    <property type="entry name" value="TF_LuxR_autoind-bd_dom"/>
</dbReference>
<dbReference type="PANTHER" id="PTHR44688:SF16">
    <property type="entry name" value="DNA-BINDING TRANSCRIPTIONAL ACTIVATOR DEVR_DOSR"/>
    <property type="match status" value="1"/>
</dbReference>